<dbReference type="Pfam" id="PF00096">
    <property type="entry name" value="zf-C2H2"/>
    <property type="match status" value="1"/>
</dbReference>
<proteinExistence type="predicted"/>
<evidence type="ECO:0000313" key="8">
    <source>
        <dbReference type="EMBL" id="ODM92937.1"/>
    </source>
</evidence>
<evidence type="ECO:0000256" key="6">
    <source>
        <dbReference type="SAM" id="MobiDB-lite"/>
    </source>
</evidence>
<evidence type="ECO:0000256" key="1">
    <source>
        <dbReference type="ARBA" id="ARBA00022723"/>
    </source>
</evidence>
<accession>A0A1D2MIU2</accession>
<feature type="compositionally biased region" description="Acidic residues" evidence="6">
    <location>
        <begin position="81"/>
        <end position="105"/>
    </location>
</feature>
<evidence type="ECO:0000313" key="9">
    <source>
        <dbReference type="Proteomes" id="UP000094527"/>
    </source>
</evidence>
<dbReference type="Gene3D" id="3.30.160.60">
    <property type="entry name" value="Classic Zinc Finger"/>
    <property type="match status" value="4"/>
</dbReference>
<keyword evidence="4" id="KW-0862">Zinc</keyword>
<dbReference type="OMA" id="STYEYEI"/>
<dbReference type="PROSITE" id="PS00028">
    <property type="entry name" value="ZINC_FINGER_C2H2_1"/>
    <property type="match status" value="3"/>
</dbReference>
<evidence type="ECO:0000256" key="2">
    <source>
        <dbReference type="ARBA" id="ARBA00022737"/>
    </source>
</evidence>
<keyword evidence="1" id="KW-0479">Metal-binding</keyword>
<feature type="compositionally biased region" description="Acidic residues" evidence="6">
    <location>
        <begin position="63"/>
        <end position="72"/>
    </location>
</feature>
<sequence length="341" mass="39051">MGLYLQIAKVSLPEPDSDSIISDNDDDDYEQVLEEAQPERPFKVEFIKVKIDDDPLRNSTTHDDDDDGELDEERDHSTDSETIDEDNSSSSASEEEDDGVNDDDEYKPSTSDLEKPTKGQKRPRDFTKFLKSADGNEISFHNVTLSKIPSSNEDPDRYRCTDCDTVLPNNRDILRFHIIRSHTTLYACPHCPKRFEKASKVERHVTEVHQKLPNSTQIKTFQCDICEDEFPGIKSLQHHIKRAHSNEKSLCGVCGKEVKKLRIHIKSKHTAPEEMKFECPTCKMKFTYGGQFRQHLKQAHLSEKPYKCKVCGKTFKLPRIPFVAKLPLPQAETTLADDPEE</sequence>
<protein>
    <submittedName>
        <fullName evidence="8">Putative zinc finger protein</fullName>
    </submittedName>
</protein>
<dbReference type="PANTHER" id="PTHR24379:SF121">
    <property type="entry name" value="C2H2-TYPE DOMAIN-CONTAINING PROTEIN"/>
    <property type="match status" value="1"/>
</dbReference>
<keyword evidence="2" id="KW-0677">Repeat</keyword>
<dbReference type="SUPFAM" id="SSF57667">
    <property type="entry name" value="beta-beta-alpha zinc fingers"/>
    <property type="match status" value="3"/>
</dbReference>
<dbReference type="SMART" id="SM00355">
    <property type="entry name" value="ZnF_C2H2"/>
    <property type="match status" value="5"/>
</dbReference>
<gene>
    <name evidence="8" type="ORF">Ocin01_13746</name>
</gene>
<evidence type="ECO:0000256" key="3">
    <source>
        <dbReference type="ARBA" id="ARBA00022771"/>
    </source>
</evidence>
<evidence type="ECO:0000259" key="7">
    <source>
        <dbReference type="PROSITE" id="PS50157"/>
    </source>
</evidence>
<dbReference type="PROSITE" id="PS50157">
    <property type="entry name" value="ZINC_FINGER_C2H2_2"/>
    <property type="match status" value="3"/>
</dbReference>
<dbReference type="STRING" id="48709.A0A1D2MIU2"/>
<dbReference type="EMBL" id="LJIJ01001116">
    <property type="protein sequence ID" value="ODM92937.1"/>
    <property type="molecule type" value="Genomic_DNA"/>
</dbReference>
<dbReference type="OrthoDB" id="10039931at2759"/>
<evidence type="ECO:0000256" key="4">
    <source>
        <dbReference type="ARBA" id="ARBA00022833"/>
    </source>
</evidence>
<dbReference type="InterPro" id="IPR013087">
    <property type="entry name" value="Znf_C2H2_type"/>
</dbReference>
<feature type="compositionally biased region" description="Basic and acidic residues" evidence="6">
    <location>
        <begin position="37"/>
        <end position="62"/>
    </location>
</feature>
<keyword evidence="9" id="KW-1185">Reference proteome</keyword>
<feature type="domain" description="C2H2-type" evidence="7">
    <location>
        <begin position="186"/>
        <end position="209"/>
    </location>
</feature>
<dbReference type="GO" id="GO:0008270">
    <property type="term" value="F:zinc ion binding"/>
    <property type="evidence" value="ECO:0007669"/>
    <property type="project" value="UniProtKB-KW"/>
</dbReference>
<feature type="compositionally biased region" description="Basic and acidic residues" evidence="6">
    <location>
        <begin position="112"/>
        <end position="124"/>
    </location>
</feature>
<comment type="caution">
    <text evidence="8">The sequence shown here is derived from an EMBL/GenBank/DDBJ whole genome shotgun (WGS) entry which is preliminary data.</text>
</comment>
<keyword evidence="3 5" id="KW-0863">Zinc-finger</keyword>
<organism evidence="8 9">
    <name type="scientific">Orchesella cincta</name>
    <name type="common">Springtail</name>
    <name type="synonym">Podura cincta</name>
    <dbReference type="NCBI Taxonomy" id="48709"/>
    <lineage>
        <taxon>Eukaryota</taxon>
        <taxon>Metazoa</taxon>
        <taxon>Ecdysozoa</taxon>
        <taxon>Arthropoda</taxon>
        <taxon>Hexapoda</taxon>
        <taxon>Collembola</taxon>
        <taxon>Entomobryomorpha</taxon>
        <taxon>Entomobryoidea</taxon>
        <taxon>Orchesellidae</taxon>
        <taxon>Orchesellinae</taxon>
        <taxon>Orchesella</taxon>
    </lineage>
</organism>
<feature type="domain" description="C2H2-type" evidence="7">
    <location>
        <begin position="221"/>
        <end position="249"/>
    </location>
</feature>
<evidence type="ECO:0000256" key="5">
    <source>
        <dbReference type="PROSITE-ProRule" id="PRU00042"/>
    </source>
</evidence>
<dbReference type="AlphaFoldDB" id="A0A1D2MIU2"/>
<dbReference type="PANTHER" id="PTHR24379">
    <property type="entry name" value="KRAB AND ZINC FINGER DOMAIN-CONTAINING"/>
    <property type="match status" value="1"/>
</dbReference>
<dbReference type="Pfam" id="PF13894">
    <property type="entry name" value="zf-C2H2_4"/>
    <property type="match status" value="1"/>
</dbReference>
<dbReference type="Proteomes" id="UP000094527">
    <property type="component" value="Unassembled WGS sequence"/>
</dbReference>
<reference evidence="8 9" key="1">
    <citation type="journal article" date="2016" name="Genome Biol. Evol.">
        <title>Gene Family Evolution Reflects Adaptation to Soil Environmental Stressors in the Genome of the Collembolan Orchesella cincta.</title>
        <authorList>
            <person name="Faddeeva-Vakhrusheva A."/>
            <person name="Derks M.F."/>
            <person name="Anvar S.Y."/>
            <person name="Agamennone V."/>
            <person name="Suring W."/>
            <person name="Smit S."/>
            <person name="van Straalen N.M."/>
            <person name="Roelofs D."/>
        </authorList>
    </citation>
    <scope>NUCLEOTIDE SEQUENCE [LARGE SCALE GENOMIC DNA]</scope>
    <source>
        <tissue evidence="8">Mixed pool</tissue>
    </source>
</reference>
<feature type="domain" description="C2H2-type" evidence="7">
    <location>
        <begin position="277"/>
        <end position="305"/>
    </location>
</feature>
<feature type="region of interest" description="Disordered" evidence="6">
    <location>
        <begin position="34"/>
        <end position="124"/>
    </location>
</feature>
<name>A0A1D2MIU2_ORCCI</name>
<dbReference type="InterPro" id="IPR036236">
    <property type="entry name" value="Znf_C2H2_sf"/>
</dbReference>